<feature type="transmembrane region" description="Helical" evidence="1">
    <location>
        <begin position="6"/>
        <end position="27"/>
    </location>
</feature>
<dbReference type="RefSeq" id="WP_145097080.1">
    <property type="nucleotide sequence ID" value="NZ_CP036274.1"/>
</dbReference>
<dbReference type="EMBL" id="CP036274">
    <property type="protein sequence ID" value="QDU30873.1"/>
    <property type="molecule type" value="Genomic_DNA"/>
</dbReference>
<evidence type="ECO:0000256" key="1">
    <source>
        <dbReference type="SAM" id="Phobius"/>
    </source>
</evidence>
<keyword evidence="1" id="KW-1133">Transmembrane helix</keyword>
<proteinExistence type="predicted"/>
<accession>A0A517YKY5</accession>
<evidence type="ECO:0000313" key="2">
    <source>
        <dbReference type="EMBL" id="QDU30873.1"/>
    </source>
</evidence>
<evidence type="ECO:0000313" key="3">
    <source>
        <dbReference type="Proteomes" id="UP000315017"/>
    </source>
</evidence>
<dbReference type="AlphaFoldDB" id="A0A517YKY5"/>
<keyword evidence="3" id="KW-1185">Reference proteome</keyword>
<name>A0A517YKY5_9BACT</name>
<dbReference type="Proteomes" id="UP000315017">
    <property type="component" value="Chromosome"/>
</dbReference>
<sequence>MSPSVIRGIYWLGVVLMLLAIADSLLFRFARIDLTGVRWGSLALGGVGIVLMQVSRFIYVAPEPEPEDDGK</sequence>
<dbReference type="KEGG" id="aagg:ETAA8_60220"/>
<protein>
    <submittedName>
        <fullName evidence="2">Uncharacterized protein</fullName>
    </submittedName>
</protein>
<feature type="transmembrane region" description="Helical" evidence="1">
    <location>
        <begin position="39"/>
        <end position="59"/>
    </location>
</feature>
<organism evidence="2 3">
    <name type="scientific">Anatilimnocola aggregata</name>
    <dbReference type="NCBI Taxonomy" id="2528021"/>
    <lineage>
        <taxon>Bacteria</taxon>
        <taxon>Pseudomonadati</taxon>
        <taxon>Planctomycetota</taxon>
        <taxon>Planctomycetia</taxon>
        <taxon>Pirellulales</taxon>
        <taxon>Pirellulaceae</taxon>
        <taxon>Anatilimnocola</taxon>
    </lineage>
</organism>
<keyword evidence="1" id="KW-0812">Transmembrane</keyword>
<reference evidence="2 3" key="1">
    <citation type="submission" date="2019-02" db="EMBL/GenBank/DDBJ databases">
        <title>Deep-cultivation of Planctomycetes and their phenomic and genomic characterization uncovers novel biology.</title>
        <authorList>
            <person name="Wiegand S."/>
            <person name="Jogler M."/>
            <person name="Boedeker C."/>
            <person name="Pinto D."/>
            <person name="Vollmers J."/>
            <person name="Rivas-Marin E."/>
            <person name="Kohn T."/>
            <person name="Peeters S.H."/>
            <person name="Heuer A."/>
            <person name="Rast P."/>
            <person name="Oberbeckmann S."/>
            <person name="Bunk B."/>
            <person name="Jeske O."/>
            <person name="Meyerdierks A."/>
            <person name="Storesund J.E."/>
            <person name="Kallscheuer N."/>
            <person name="Luecker S."/>
            <person name="Lage O.M."/>
            <person name="Pohl T."/>
            <person name="Merkel B.J."/>
            <person name="Hornburger P."/>
            <person name="Mueller R.-W."/>
            <person name="Bruemmer F."/>
            <person name="Labrenz M."/>
            <person name="Spormann A.M."/>
            <person name="Op den Camp H."/>
            <person name="Overmann J."/>
            <person name="Amann R."/>
            <person name="Jetten M.S.M."/>
            <person name="Mascher T."/>
            <person name="Medema M.H."/>
            <person name="Devos D.P."/>
            <person name="Kaster A.-K."/>
            <person name="Ovreas L."/>
            <person name="Rohde M."/>
            <person name="Galperin M.Y."/>
            <person name="Jogler C."/>
        </authorList>
    </citation>
    <scope>NUCLEOTIDE SEQUENCE [LARGE SCALE GENOMIC DNA]</scope>
    <source>
        <strain evidence="2 3">ETA_A8</strain>
    </source>
</reference>
<gene>
    <name evidence="2" type="ORF">ETAA8_60220</name>
</gene>
<keyword evidence="1" id="KW-0472">Membrane</keyword>